<evidence type="ECO:0000256" key="1">
    <source>
        <dbReference type="SAM" id="MobiDB-lite"/>
    </source>
</evidence>
<evidence type="ECO:0000313" key="2">
    <source>
        <dbReference type="EMBL" id="GIE97486.1"/>
    </source>
</evidence>
<accession>A0A919JYC3</accession>
<gene>
    <name evidence="2" type="ORF">Ari01nite_49510</name>
</gene>
<sequence length="166" mass="17248">MRLVAAAREITAGARARIARPARLRHERAAAAHSPAAAQRTAHRPGPVGGSGFPAARAGILPRMQPQTPTEPLPIATVTVGMTVVDPAGQEAGTVTAVQMPGTDVRPDVVAGVAEDLMVTGYLRIDGTGLLSNDVYAGGDQLRDTVEGEPGVVNLRVPREDLHRAT</sequence>
<keyword evidence="3" id="KW-1185">Reference proteome</keyword>
<reference evidence="2" key="1">
    <citation type="submission" date="2021-01" db="EMBL/GenBank/DDBJ databases">
        <title>Whole genome shotgun sequence of Actinoplanes rishiriensis NBRC 108556.</title>
        <authorList>
            <person name="Komaki H."/>
            <person name="Tamura T."/>
        </authorList>
    </citation>
    <scope>NUCLEOTIDE SEQUENCE</scope>
    <source>
        <strain evidence="2">NBRC 108556</strain>
    </source>
</reference>
<protein>
    <submittedName>
        <fullName evidence="2">Uncharacterized protein</fullName>
    </submittedName>
</protein>
<proteinExistence type="predicted"/>
<dbReference type="AlphaFoldDB" id="A0A919JYC3"/>
<feature type="compositionally biased region" description="Low complexity" evidence="1">
    <location>
        <begin position="31"/>
        <end position="40"/>
    </location>
</feature>
<comment type="caution">
    <text evidence="2">The sequence shown here is derived from an EMBL/GenBank/DDBJ whole genome shotgun (WGS) entry which is preliminary data.</text>
</comment>
<evidence type="ECO:0000313" key="3">
    <source>
        <dbReference type="Proteomes" id="UP000636960"/>
    </source>
</evidence>
<dbReference type="Proteomes" id="UP000636960">
    <property type="component" value="Unassembled WGS sequence"/>
</dbReference>
<organism evidence="2 3">
    <name type="scientific">Paractinoplanes rishiriensis</name>
    <dbReference type="NCBI Taxonomy" id="1050105"/>
    <lineage>
        <taxon>Bacteria</taxon>
        <taxon>Bacillati</taxon>
        <taxon>Actinomycetota</taxon>
        <taxon>Actinomycetes</taxon>
        <taxon>Micromonosporales</taxon>
        <taxon>Micromonosporaceae</taxon>
        <taxon>Paractinoplanes</taxon>
    </lineage>
</organism>
<dbReference type="EMBL" id="BOMV01000057">
    <property type="protein sequence ID" value="GIE97486.1"/>
    <property type="molecule type" value="Genomic_DNA"/>
</dbReference>
<feature type="region of interest" description="Disordered" evidence="1">
    <location>
        <begin position="26"/>
        <end position="57"/>
    </location>
</feature>
<name>A0A919JYC3_9ACTN</name>
<dbReference type="RefSeq" id="WP_239162995.1">
    <property type="nucleotide sequence ID" value="NZ_BOMV01000057.1"/>
</dbReference>